<dbReference type="GO" id="GO:0005886">
    <property type="term" value="C:plasma membrane"/>
    <property type="evidence" value="ECO:0007669"/>
    <property type="project" value="UniProtKB-SubCell"/>
</dbReference>
<comment type="pathway">
    <text evidence="7">Protein modification; lipoprotein biosynthesis (diacylglyceryl transfer).</text>
</comment>
<dbReference type="HAMAP" id="MF_01147">
    <property type="entry name" value="Lgt"/>
    <property type="match status" value="1"/>
</dbReference>
<reference evidence="8 9" key="1">
    <citation type="submission" date="2007-10" db="EMBL/GenBank/DDBJ databases">
        <title>Complete sequence of Shewanella pealeana ATCC 700345.</title>
        <authorList>
            <consortium name="US DOE Joint Genome Institute"/>
            <person name="Copeland A."/>
            <person name="Lucas S."/>
            <person name="Lapidus A."/>
            <person name="Barry K."/>
            <person name="Glavina del Rio T."/>
            <person name="Dalin E."/>
            <person name="Tice H."/>
            <person name="Pitluck S."/>
            <person name="Chertkov O."/>
            <person name="Brettin T."/>
            <person name="Bruce D."/>
            <person name="Detter J.C."/>
            <person name="Han C."/>
            <person name="Schmutz J."/>
            <person name="Larimer F."/>
            <person name="Land M."/>
            <person name="Hauser L."/>
            <person name="Kyrpides N."/>
            <person name="Kim E."/>
            <person name="Zhao J.-S.Z."/>
            <person name="Manno D."/>
            <person name="Hawari J."/>
            <person name="Richardson P."/>
        </authorList>
    </citation>
    <scope>NUCLEOTIDE SEQUENCE [LARGE SCALE GENOMIC DNA]</scope>
    <source>
        <strain evidence="9">ATCC 700345 / ANG-SQ1</strain>
    </source>
</reference>
<feature type="transmembrane region" description="Helical" evidence="7">
    <location>
        <begin position="247"/>
        <end position="266"/>
    </location>
</feature>
<dbReference type="UniPathway" id="UPA00664"/>
<protein>
    <recommendedName>
        <fullName evidence="7">Phosphatidylglycerol--prolipoprotein diacylglyceryl transferase</fullName>
        <ecNumber evidence="7">2.5.1.145</ecNumber>
    </recommendedName>
</protein>
<proteinExistence type="inferred from homology"/>
<dbReference type="eggNOG" id="COG0682">
    <property type="taxonomic scope" value="Bacteria"/>
</dbReference>
<name>A8H166_SHEPA</name>
<accession>A8H166</accession>
<dbReference type="InterPro" id="IPR001640">
    <property type="entry name" value="Lgt"/>
</dbReference>
<dbReference type="PANTHER" id="PTHR30589:SF0">
    <property type="entry name" value="PHOSPHATIDYLGLYCEROL--PROLIPOPROTEIN DIACYLGLYCERYL TRANSFERASE"/>
    <property type="match status" value="1"/>
</dbReference>
<evidence type="ECO:0000256" key="3">
    <source>
        <dbReference type="ARBA" id="ARBA00022679"/>
    </source>
</evidence>
<evidence type="ECO:0000256" key="7">
    <source>
        <dbReference type="HAMAP-Rule" id="MF_01147"/>
    </source>
</evidence>
<dbReference type="KEGG" id="spl:Spea_0976"/>
<comment type="subcellular location">
    <subcellularLocation>
        <location evidence="7">Cell inner membrane</location>
        <topology evidence="7">Multi-pass membrane protein</topology>
    </subcellularLocation>
</comment>
<evidence type="ECO:0000313" key="9">
    <source>
        <dbReference type="Proteomes" id="UP000002608"/>
    </source>
</evidence>
<feature type="binding site" evidence="7">
    <location>
        <position position="148"/>
    </location>
    <ligand>
        <name>a 1,2-diacyl-sn-glycero-3-phospho-(1'-sn-glycerol)</name>
        <dbReference type="ChEBI" id="CHEBI:64716"/>
    </ligand>
</feature>
<dbReference type="EMBL" id="CP000851">
    <property type="protein sequence ID" value="ABV86303.1"/>
    <property type="molecule type" value="Genomic_DNA"/>
</dbReference>
<keyword evidence="3 7" id="KW-0808">Transferase</keyword>
<organism evidence="8 9">
    <name type="scientific">Shewanella pealeana (strain ATCC 700345 / ANG-SQ1)</name>
    <dbReference type="NCBI Taxonomy" id="398579"/>
    <lineage>
        <taxon>Bacteria</taxon>
        <taxon>Pseudomonadati</taxon>
        <taxon>Pseudomonadota</taxon>
        <taxon>Gammaproteobacteria</taxon>
        <taxon>Alteromonadales</taxon>
        <taxon>Shewanellaceae</taxon>
        <taxon>Shewanella</taxon>
    </lineage>
</organism>
<dbReference type="EC" id="2.5.1.145" evidence="7"/>
<keyword evidence="7" id="KW-0997">Cell inner membrane</keyword>
<keyword evidence="2 7" id="KW-1003">Cell membrane</keyword>
<dbReference type="PANTHER" id="PTHR30589">
    <property type="entry name" value="PROLIPOPROTEIN DIACYLGLYCERYL TRANSFERASE"/>
    <property type="match status" value="1"/>
</dbReference>
<feature type="transmembrane region" description="Helical" evidence="7">
    <location>
        <begin position="98"/>
        <end position="120"/>
    </location>
</feature>
<gene>
    <name evidence="7" type="primary">lgt</name>
    <name evidence="8" type="ordered locus">Spea_0976</name>
</gene>
<dbReference type="STRING" id="398579.Spea_0976"/>
<dbReference type="RefSeq" id="WP_012154236.1">
    <property type="nucleotide sequence ID" value="NC_009901.1"/>
</dbReference>
<dbReference type="AlphaFoldDB" id="A8H166"/>
<keyword evidence="4 7" id="KW-0812">Transmembrane</keyword>
<evidence type="ECO:0000256" key="4">
    <source>
        <dbReference type="ARBA" id="ARBA00022692"/>
    </source>
</evidence>
<keyword evidence="5 7" id="KW-1133">Transmembrane helix</keyword>
<feature type="transmembrane region" description="Helical" evidence="7">
    <location>
        <begin position="211"/>
        <end position="227"/>
    </location>
</feature>
<keyword evidence="8" id="KW-0449">Lipoprotein</keyword>
<dbReference type="Proteomes" id="UP000002608">
    <property type="component" value="Chromosome"/>
</dbReference>
<comment type="similarity">
    <text evidence="1 7">Belongs to the Lgt family.</text>
</comment>
<dbReference type="Pfam" id="PF01790">
    <property type="entry name" value="LGT"/>
    <property type="match status" value="1"/>
</dbReference>
<evidence type="ECO:0000256" key="6">
    <source>
        <dbReference type="ARBA" id="ARBA00023136"/>
    </source>
</evidence>
<keyword evidence="6 7" id="KW-0472">Membrane</keyword>
<evidence type="ECO:0000313" key="8">
    <source>
        <dbReference type="EMBL" id="ABV86303.1"/>
    </source>
</evidence>
<comment type="catalytic activity">
    <reaction evidence="7">
        <text>L-cysteinyl-[prolipoprotein] + a 1,2-diacyl-sn-glycero-3-phospho-(1'-sn-glycerol) = an S-1,2-diacyl-sn-glyceryl-L-cysteinyl-[prolipoprotein] + sn-glycerol 1-phosphate + H(+)</text>
        <dbReference type="Rhea" id="RHEA:56712"/>
        <dbReference type="Rhea" id="RHEA-COMP:14679"/>
        <dbReference type="Rhea" id="RHEA-COMP:14680"/>
        <dbReference type="ChEBI" id="CHEBI:15378"/>
        <dbReference type="ChEBI" id="CHEBI:29950"/>
        <dbReference type="ChEBI" id="CHEBI:57685"/>
        <dbReference type="ChEBI" id="CHEBI:64716"/>
        <dbReference type="ChEBI" id="CHEBI:140658"/>
        <dbReference type="EC" id="2.5.1.145"/>
    </reaction>
</comment>
<feature type="transmembrane region" description="Helical" evidence="7">
    <location>
        <begin position="30"/>
        <end position="53"/>
    </location>
</feature>
<dbReference type="HOGENOM" id="CLU_013386_1_0_6"/>
<feature type="transmembrane region" description="Helical" evidence="7">
    <location>
        <begin position="65"/>
        <end position="86"/>
    </location>
</feature>
<keyword evidence="9" id="KW-1185">Reference proteome</keyword>
<feature type="transmembrane region" description="Helical" evidence="7">
    <location>
        <begin position="181"/>
        <end position="199"/>
    </location>
</feature>
<feature type="transmembrane region" description="Helical" evidence="7">
    <location>
        <begin position="127"/>
        <end position="147"/>
    </location>
</feature>
<dbReference type="NCBIfam" id="TIGR00544">
    <property type="entry name" value="lgt"/>
    <property type="match status" value="1"/>
</dbReference>
<evidence type="ECO:0000256" key="1">
    <source>
        <dbReference type="ARBA" id="ARBA00007150"/>
    </source>
</evidence>
<evidence type="ECO:0000256" key="2">
    <source>
        <dbReference type="ARBA" id="ARBA00022475"/>
    </source>
</evidence>
<dbReference type="GO" id="GO:0042158">
    <property type="term" value="P:lipoprotein biosynthetic process"/>
    <property type="evidence" value="ECO:0007669"/>
    <property type="project" value="UniProtKB-UniRule"/>
</dbReference>
<comment type="function">
    <text evidence="7">Catalyzes the transfer of the diacylglyceryl group from phosphatidylglycerol to the sulfhydryl group of the N-terminal cysteine of a prolipoprotein, the first step in the formation of mature lipoproteins.</text>
</comment>
<evidence type="ECO:0000256" key="5">
    <source>
        <dbReference type="ARBA" id="ARBA00022989"/>
    </source>
</evidence>
<dbReference type="GO" id="GO:0008961">
    <property type="term" value="F:phosphatidylglycerol-prolipoprotein diacylglyceryl transferase activity"/>
    <property type="evidence" value="ECO:0007669"/>
    <property type="project" value="UniProtKB-UniRule"/>
</dbReference>
<sequence length="271" mass="30697">MQNNIFGRLSLDHFIWNIDPVAISFMGLKVHWYGILFALAIASGFQVMKRIYIKESLPVESLDNLLMYCVVGIIVGARLAHCLFYDPAYYFSHPLKILAIWEGGLASHGGGLGAILALYYYQRQVKLPFLFLLDRLAIATAIFGFFVRMANFVNSEILGLPSTAPWAIVFERVDMLPRHPAQLYEAIAYLLTFILLWAIYKLTDMKQKHGAIFGLFLVLVFSSRFLIEMVKVKQAVYADSWTFSAGQLLSIPFLIVGVALLLMPYLRKNKA</sequence>